<protein>
    <recommendedName>
        <fullName evidence="3">Cbb3-type cytochrome c oxidase subunit 3</fullName>
    </recommendedName>
</protein>
<keyword evidence="1" id="KW-0812">Transmembrane</keyword>
<dbReference type="EMBL" id="CP132938">
    <property type="protein sequence ID" value="XCB20515.1"/>
    <property type="molecule type" value="Genomic_DNA"/>
</dbReference>
<accession>A0AAU7YVR3</accession>
<reference evidence="2" key="1">
    <citation type="submission" date="2023-08" db="EMBL/GenBank/DDBJ databases">
        <authorList>
            <person name="Messyasz A."/>
            <person name="Mannisto M.K."/>
            <person name="Kerkhof L.J."/>
            <person name="Haggblom M."/>
        </authorList>
    </citation>
    <scope>NUCLEOTIDE SEQUENCE</scope>
    <source>
        <strain evidence="2">M8UP39</strain>
    </source>
</reference>
<name>A0AAU7YVR3_9BACT</name>
<keyword evidence="1" id="KW-1133">Transmembrane helix</keyword>
<evidence type="ECO:0000313" key="2">
    <source>
        <dbReference type="EMBL" id="XCB20515.1"/>
    </source>
</evidence>
<dbReference type="KEGG" id="tgi:RBB81_12990"/>
<feature type="transmembrane region" description="Helical" evidence="1">
    <location>
        <begin position="6"/>
        <end position="26"/>
    </location>
</feature>
<keyword evidence="1" id="KW-0472">Membrane</keyword>
<evidence type="ECO:0008006" key="3">
    <source>
        <dbReference type="Google" id="ProtNLM"/>
    </source>
</evidence>
<reference evidence="2" key="2">
    <citation type="journal article" date="2024" name="Environ. Microbiol.">
        <title>Genome analysis and description of Tunturibacter gen. nov. expands the diversity of Terriglobia in tundra soils.</title>
        <authorList>
            <person name="Messyasz A."/>
            <person name="Mannisto M.K."/>
            <person name="Kerkhof L.J."/>
            <person name="Haggblom M.M."/>
        </authorList>
    </citation>
    <scope>NUCLEOTIDE SEQUENCE</scope>
    <source>
        <strain evidence="2">M8UP39</strain>
    </source>
</reference>
<evidence type="ECO:0000256" key="1">
    <source>
        <dbReference type="SAM" id="Phobius"/>
    </source>
</evidence>
<organism evidence="2">
    <name type="scientific">Tunturiibacter gelidiferens</name>
    <dbReference type="NCBI Taxonomy" id="3069689"/>
    <lineage>
        <taxon>Bacteria</taxon>
        <taxon>Pseudomonadati</taxon>
        <taxon>Acidobacteriota</taxon>
        <taxon>Terriglobia</taxon>
        <taxon>Terriglobales</taxon>
        <taxon>Acidobacteriaceae</taxon>
        <taxon>Tunturiibacter</taxon>
    </lineage>
</organism>
<sequence>MIDTIVGVITAIAFGILIFWIFRPVARKWFEFPKYKMLEDDERFSEFDEDRGSAKGGR</sequence>
<dbReference type="RefSeq" id="WP_353070934.1">
    <property type="nucleotide sequence ID" value="NZ_CP132938.1"/>
</dbReference>
<gene>
    <name evidence="2" type="ORF">RBB81_12990</name>
</gene>
<proteinExistence type="predicted"/>
<dbReference type="AlphaFoldDB" id="A0AAU7YVR3"/>